<proteinExistence type="predicted"/>
<dbReference type="SMART" id="SM00255">
    <property type="entry name" value="TIR"/>
    <property type="match status" value="1"/>
</dbReference>
<evidence type="ECO:0000313" key="1">
    <source>
        <dbReference type="EMBL" id="PDX76098.1"/>
    </source>
</evidence>
<dbReference type="SUPFAM" id="SSF52200">
    <property type="entry name" value="Toll/Interleukin receptor TIR domain"/>
    <property type="match status" value="1"/>
</dbReference>
<accession>A0A2A7AAX7</accession>
<dbReference type="InterPro" id="IPR035897">
    <property type="entry name" value="Toll_tir_struct_dom_sf"/>
</dbReference>
<dbReference type="KEGG" id="fpra:CG447_08705"/>
<evidence type="ECO:0000313" key="2">
    <source>
        <dbReference type="Proteomes" id="UP000220157"/>
    </source>
</evidence>
<comment type="caution">
    <text evidence="1">The sequence shown here is derived from an EMBL/GenBank/DDBJ whole genome shotgun (WGS) entry which is preliminary data.</text>
</comment>
<protein>
    <submittedName>
        <fullName evidence="1">TIR domain-containing protein</fullName>
    </submittedName>
</protein>
<dbReference type="GeneID" id="75067881"/>
<dbReference type="Pfam" id="PF13676">
    <property type="entry name" value="TIR_2"/>
    <property type="match status" value="1"/>
</dbReference>
<dbReference type="AlphaFoldDB" id="A0A2A7AAX7"/>
<dbReference type="PROSITE" id="PS50104">
    <property type="entry name" value="TIR"/>
    <property type="match status" value="1"/>
</dbReference>
<sequence length="489" mass="55943">MDFRKLPSNSEGLLLKLVCSENPTQVLRKQYNGLSTQQEQELDGIIRELKELGYIDVKWADNEPYFVILNNSARTYSERLAEYNTHNPTNATQGKKEKNTIFISHRSTDKGIADMLVDFFAGTGISKEAVFCSSLPGNDINERISDEVRSALKSSAVNIAILSHDYYQSAYCLNEAGVLWYEDVPVIPVALPEINSGNMYGFLNNEYKLRRLDSDTDISYIYDTVSEAVSAPHTKASLITYENNKLRTRYAEYLKVRELPPGGSDISIADTIAEITTDDERIVLYYILHENVRKVSKSTISSWLNKCEIRGVNVDNAFDLLSSFDNGALNNDTLEFGIDTFRKYSANVARVLPPLKKCVDQHIELAVNIFKKIWSDDTLDINIRLFVAYIVEERMRTFGDRWMAEGEIENIRQWESKNTLDSTLSNNYGSCLEFFVQNELVYASSWTSYGNPREYTLFPSLQELLFNCPHKIMEELQKVKDAYHLDFPF</sequence>
<dbReference type="InterPro" id="IPR000157">
    <property type="entry name" value="TIR_dom"/>
</dbReference>
<gene>
    <name evidence="1" type="ORF">CGS56_05305</name>
</gene>
<dbReference type="RefSeq" id="WP_005928941.1">
    <property type="nucleotide sequence ID" value="NZ_CABKNH010000007.1"/>
</dbReference>
<name>A0A2A7AAX7_9FIRM</name>
<dbReference type="GO" id="GO:0007165">
    <property type="term" value="P:signal transduction"/>
    <property type="evidence" value="ECO:0007669"/>
    <property type="project" value="InterPro"/>
</dbReference>
<organism evidence="1 2">
    <name type="scientific">Faecalibacterium prausnitzii</name>
    <dbReference type="NCBI Taxonomy" id="853"/>
    <lineage>
        <taxon>Bacteria</taxon>
        <taxon>Bacillati</taxon>
        <taxon>Bacillota</taxon>
        <taxon>Clostridia</taxon>
        <taxon>Eubacteriales</taxon>
        <taxon>Oscillospiraceae</taxon>
        <taxon>Faecalibacterium</taxon>
    </lineage>
</organism>
<dbReference type="Proteomes" id="UP000220157">
    <property type="component" value="Unassembled WGS sequence"/>
</dbReference>
<dbReference type="EMBL" id="NMTW01000026">
    <property type="protein sequence ID" value="PDX76098.1"/>
    <property type="molecule type" value="Genomic_DNA"/>
</dbReference>
<dbReference type="Gene3D" id="3.40.50.10140">
    <property type="entry name" value="Toll/interleukin-1 receptor homology (TIR) domain"/>
    <property type="match status" value="1"/>
</dbReference>
<reference evidence="1 2" key="1">
    <citation type="journal article" date="2017" name="Front. Microbiol.">
        <title>New Insights into the Diversity of the Genus Faecalibacterium.</title>
        <authorList>
            <person name="Benevides L."/>
            <person name="Burman S."/>
            <person name="Martin R."/>
            <person name="Robert V."/>
            <person name="Thomas M."/>
            <person name="Miquel S."/>
            <person name="Chain F."/>
            <person name="Sokol H."/>
            <person name="Bermudez-Humaran L.G."/>
            <person name="Morrison M."/>
            <person name="Langella P."/>
            <person name="Azevedo V.A."/>
            <person name="Chatel J.M."/>
            <person name="Soares S."/>
        </authorList>
    </citation>
    <scope>NUCLEOTIDE SEQUENCE [LARGE SCALE GENOMIC DNA]</scope>
    <source>
        <strain evidence="1 2">CNCM I 4573</strain>
    </source>
</reference>